<dbReference type="Proteomes" id="UP000216438">
    <property type="component" value="Chromosome"/>
</dbReference>
<dbReference type="EMBL" id="CP016303">
    <property type="protein sequence ID" value="ASX25805.1"/>
    <property type="molecule type" value="Genomic_DNA"/>
</dbReference>
<evidence type="ECO:0008006" key="3">
    <source>
        <dbReference type="Google" id="ProtNLM"/>
    </source>
</evidence>
<reference evidence="1 2" key="2">
    <citation type="submission" date="2017-09" db="EMBL/GenBank/DDBJ databases">
        <title>The genome of whitefly Bemisia tabaci, a global crop pest, provides novel insights into virus transmission, host adaptation and insecticide resistance.</title>
        <authorList>
            <person name="Kaur N."/>
            <person name="Kliot A."/>
            <person name="Pinheiro P.V."/>
            <person name="Luan J."/>
            <person name="Zheng Y."/>
            <person name="Liu W."/>
            <person name="Sun H."/>
            <person name="Yang X."/>
            <person name="Xu Y."/>
            <person name="Luo Y."/>
            <person name="Kruse A."/>
            <person name="Fisher T.W."/>
            <person name="Nelson D.R."/>
            <person name="Elimelech M."/>
            <person name="MacCoss M."/>
            <person name="Johnson R."/>
            <person name="Cohen E."/>
            <person name="Hunter W.B."/>
            <person name="Brown J.K."/>
            <person name="Jander G."/>
            <person name="Cilia M."/>
            <person name="Douglas A.E."/>
            <person name="Ghanim M."/>
            <person name="Simmons A.M."/>
            <person name="Wintermantel W.M."/>
            <person name="Ling K.-S."/>
            <person name="Fei Z."/>
        </authorList>
    </citation>
    <scope>NUCLEOTIDE SEQUENCE [LARGE SCALE GENOMIC DNA]</scope>
    <source>
        <strain evidence="1 2">MEAM1</strain>
    </source>
</reference>
<proteinExistence type="predicted"/>
<dbReference type="OrthoDB" id="6173494at2"/>
<dbReference type="AlphaFoldDB" id="A0A249DX21"/>
<name>A0A249DX21_9ENTR</name>
<gene>
    <name evidence="1" type="ORF">BA171_01195</name>
</gene>
<sequence>MEIAYKLDCTFHDLKARGISDYKGSTKDKPLISGHKSESQVLVYDRKVRITPSLNIPDMRSQK</sequence>
<organism evidence="1 2">
    <name type="scientific">Candidatus Hamiltonella defensa</name>
    <name type="common">Bemisia tabaci</name>
    <dbReference type="NCBI Taxonomy" id="672795"/>
    <lineage>
        <taxon>Bacteria</taxon>
        <taxon>Pseudomonadati</taxon>
        <taxon>Pseudomonadota</taxon>
        <taxon>Gammaproteobacteria</taxon>
        <taxon>Enterobacterales</taxon>
        <taxon>Enterobacteriaceae</taxon>
        <taxon>aphid secondary symbionts</taxon>
        <taxon>Candidatus Williamhamiltonella</taxon>
    </lineage>
</organism>
<evidence type="ECO:0000313" key="1">
    <source>
        <dbReference type="EMBL" id="ASX25805.1"/>
    </source>
</evidence>
<reference evidence="2" key="1">
    <citation type="submission" date="2016-06" db="EMBL/GenBank/DDBJ databases">
        <authorList>
            <person name="Chen W."/>
            <person name="Hasegawa D.K."/>
        </authorList>
    </citation>
    <scope>NUCLEOTIDE SEQUENCE [LARGE SCALE GENOMIC DNA]</scope>
    <source>
        <strain evidence="2">MEAM1</strain>
    </source>
</reference>
<accession>A0A249DX21</accession>
<evidence type="ECO:0000313" key="2">
    <source>
        <dbReference type="Proteomes" id="UP000216438"/>
    </source>
</evidence>
<protein>
    <recommendedName>
        <fullName evidence="3">Integrase</fullName>
    </recommendedName>
</protein>